<protein>
    <submittedName>
        <fullName evidence="6">Unannotated protein</fullName>
    </submittedName>
</protein>
<dbReference type="Pfam" id="PF01040">
    <property type="entry name" value="UbiA"/>
    <property type="match status" value="1"/>
</dbReference>
<feature type="transmembrane region" description="Helical" evidence="5">
    <location>
        <begin position="159"/>
        <end position="180"/>
    </location>
</feature>
<keyword evidence="4 5" id="KW-0472">Membrane</keyword>
<dbReference type="GO" id="GO:0016765">
    <property type="term" value="F:transferase activity, transferring alkyl or aryl (other than methyl) groups"/>
    <property type="evidence" value="ECO:0007669"/>
    <property type="project" value="InterPro"/>
</dbReference>
<dbReference type="InterPro" id="IPR044878">
    <property type="entry name" value="UbiA_sf"/>
</dbReference>
<sequence length="277" mass="29038">MKIETTKAFALINSSHPIPCLAVASFAGLLSLGSGDPWGRSLLIFLAVLFQQVSVGVSNDWLDYKKDVIAGRKDKPSVNGLVKVSELRAVSLVAAVLAQSAAFLFGGTVALVMFGMLVAGWAYNLGMKSNWSSVLPYAIGFGLIPIFVGLAAVETYLAQPWVVLVASLLGIAAHFANVLPDIEADKLTGVNALPHILGQKVSAIVIASTALLATLLVVTQSKNLDMSIAVIGLVSNFFIVGVATALSLKKEPPRVVFLLLILATLVNVVLLMLSAAS</sequence>
<dbReference type="InterPro" id="IPR000537">
    <property type="entry name" value="UbiA_prenyltransferase"/>
</dbReference>
<proteinExistence type="predicted"/>
<feature type="transmembrane region" description="Helical" evidence="5">
    <location>
        <begin position="201"/>
        <end position="220"/>
    </location>
</feature>
<comment type="subcellular location">
    <subcellularLocation>
        <location evidence="1">Membrane</location>
        <topology evidence="1">Multi-pass membrane protein</topology>
    </subcellularLocation>
</comment>
<dbReference type="AlphaFoldDB" id="A0A6J6JMR0"/>
<accession>A0A6J6JMR0</accession>
<evidence type="ECO:0000256" key="2">
    <source>
        <dbReference type="ARBA" id="ARBA00022692"/>
    </source>
</evidence>
<feature type="transmembrane region" description="Helical" evidence="5">
    <location>
        <begin position="134"/>
        <end position="153"/>
    </location>
</feature>
<dbReference type="GO" id="GO:0016020">
    <property type="term" value="C:membrane"/>
    <property type="evidence" value="ECO:0007669"/>
    <property type="project" value="UniProtKB-SubCell"/>
</dbReference>
<evidence type="ECO:0000256" key="4">
    <source>
        <dbReference type="ARBA" id="ARBA00023136"/>
    </source>
</evidence>
<feature type="transmembrane region" description="Helical" evidence="5">
    <location>
        <begin position="226"/>
        <end position="248"/>
    </location>
</feature>
<feature type="transmembrane region" description="Helical" evidence="5">
    <location>
        <begin position="89"/>
        <end position="122"/>
    </location>
</feature>
<keyword evidence="2 5" id="KW-0812">Transmembrane</keyword>
<reference evidence="6" key="1">
    <citation type="submission" date="2020-05" db="EMBL/GenBank/DDBJ databases">
        <authorList>
            <person name="Chiriac C."/>
            <person name="Salcher M."/>
            <person name="Ghai R."/>
            <person name="Kavagutti S V."/>
        </authorList>
    </citation>
    <scope>NUCLEOTIDE SEQUENCE</scope>
</reference>
<evidence type="ECO:0000313" key="6">
    <source>
        <dbReference type="EMBL" id="CAB4638382.1"/>
    </source>
</evidence>
<dbReference type="Gene3D" id="1.10.357.140">
    <property type="entry name" value="UbiA prenyltransferase"/>
    <property type="match status" value="1"/>
</dbReference>
<evidence type="ECO:0000256" key="3">
    <source>
        <dbReference type="ARBA" id="ARBA00022989"/>
    </source>
</evidence>
<organism evidence="6">
    <name type="scientific">freshwater metagenome</name>
    <dbReference type="NCBI Taxonomy" id="449393"/>
    <lineage>
        <taxon>unclassified sequences</taxon>
        <taxon>metagenomes</taxon>
        <taxon>ecological metagenomes</taxon>
    </lineage>
</organism>
<dbReference type="EMBL" id="CAEZVM010000061">
    <property type="protein sequence ID" value="CAB4638382.1"/>
    <property type="molecule type" value="Genomic_DNA"/>
</dbReference>
<evidence type="ECO:0000256" key="5">
    <source>
        <dbReference type="SAM" id="Phobius"/>
    </source>
</evidence>
<name>A0A6J6JMR0_9ZZZZ</name>
<evidence type="ECO:0000256" key="1">
    <source>
        <dbReference type="ARBA" id="ARBA00004141"/>
    </source>
</evidence>
<dbReference type="CDD" id="cd13956">
    <property type="entry name" value="PT_UbiA"/>
    <property type="match status" value="1"/>
</dbReference>
<gene>
    <name evidence="6" type="ORF">UFOPK2032_01093</name>
</gene>
<keyword evidence="3 5" id="KW-1133">Transmembrane helix</keyword>
<feature type="transmembrane region" description="Helical" evidence="5">
    <location>
        <begin position="255"/>
        <end position="276"/>
    </location>
</feature>